<dbReference type="OrthoDB" id="6428749at2759"/>
<feature type="active site" description="Charge relay system" evidence="5">
    <location>
        <position position="211"/>
    </location>
</feature>
<organism evidence="8 9">
    <name type="scientific">Rhizodiscina lignyota</name>
    <dbReference type="NCBI Taxonomy" id="1504668"/>
    <lineage>
        <taxon>Eukaryota</taxon>
        <taxon>Fungi</taxon>
        <taxon>Dikarya</taxon>
        <taxon>Ascomycota</taxon>
        <taxon>Pezizomycotina</taxon>
        <taxon>Dothideomycetes</taxon>
        <taxon>Pleosporomycetidae</taxon>
        <taxon>Aulographales</taxon>
        <taxon>Rhizodiscinaceae</taxon>
        <taxon>Rhizodiscina</taxon>
    </lineage>
</organism>
<keyword evidence="9" id="KW-1185">Reference proteome</keyword>
<dbReference type="SUPFAM" id="SSF75304">
    <property type="entry name" value="Amidase signature (AS) enzymes"/>
    <property type="match status" value="1"/>
</dbReference>
<accession>A0A9P4IRE8</accession>
<dbReference type="InterPro" id="IPR020556">
    <property type="entry name" value="Amidase_CS"/>
</dbReference>
<dbReference type="Pfam" id="PF01425">
    <property type="entry name" value="Amidase"/>
    <property type="match status" value="1"/>
</dbReference>
<feature type="binding site" evidence="6">
    <location>
        <position position="185"/>
    </location>
    <ligand>
        <name>substrate</name>
    </ligand>
</feature>
<feature type="binding site" evidence="6">
    <location>
        <begin position="232"/>
        <end position="235"/>
    </location>
    <ligand>
        <name>substrate</name>
    </ligand>
</feature>
<feature type="active site" description="Charge relay system" evidence="5">
    <location>
        <position position="136"/>
    </location>
</feature>
<comment type="caution">
    <text evidence="8">The sequence shown here is derived from an EMBL/GenBank/DDBJ whole genome shotgun (WGS) entry which is preliminary data.</text>
</comment>
<sequence length="544" mass="59212">MPTKKNMDNNWRAVHARRKHDIDSKIPTAWRLPSSLTKGDNVLQVPYESNILTPRELRITEARAVDLVQALQTGICTSVEVTTAFCKRAAIAHQLTNCLAVVLFEEALADAAACDEYMRRHGKPKGPLHGLPISVKEHIYLEGTTATSALIAWADDGSPGDALIVKCLRDAGAVFHVKTTNPQCLMSLECDSNLFGRTTNPHNRNLTPGGSSGGEGALIAMRGSPLGIGTDIGGSIRAPSAFSGGYGLKPSVARIPHGGLSGIHGGMENIIGAVGPMANSVDDLKLFCNVVLDANPWDHEPSLIEIPWRSVSMPEKLKIAVMWHDGVVLPHPPVRRALEETVKTLKAHGHTIVNWDPKYHEELFHWANRAYLLDAGREYTDTMDLGSEPPVPSLEWFLSLAGSSCSIEETWKVNSQRDRLRTQWAVQWRELGINALLCPAHASVASAHDECHYWGYTSVFNSLDLSAAVMPVGTYSPEKYKDAPISLQLVTSRLQEERVLEVMSAIDAVVNPKAEVFKSTAPITLSAVEGWKNEGALGAIRTAA</sequence>
<evidence type="ECO:0000256" key="6">
    <source>
        <dbReference type="PIRSR" id="PIRSR001221-2"/>
    </source>
</evidence>
<comment type="similarity">
    <text evidence="2">Belongs to the amidase family.</text>
</comment>
<keyword evidence="4" id="KW-0378">Hydrolase</keyword>
<evidence type="ECO:0000256" key="1">
    <source>
        <dbReference type="ARBA" id="ARBA00001311"/>
    </source>
</evidence>
<evidence type="ECO:0000256" key="2">
    <source>
        <dbReference type="ARBA" id="ARBA00009199"/>
    </source>
</evidence>
<dbReference type="GO" id="GO:0004040">
    <property type="term" value="F:amidase activity"/>
    <property type="evidence" value="ECO:0007669"/>
    <property type="project" value="UniProtKB-EC"/>
</dbReference>
<evidence type="ECO:0000256" key="5">
    <source>
        <dbReference type="PIRSR" id="PIRSR001221-1"/>
    </source>
</evidence>
<evidence type="ECO:0000313" key="9">
    <source>
        <dbReference type="Proteomes" id="UP000799772"/>
    </source>
</evidence>
<reference evidence="8" key="1">
    <citation type="journal article" date="2020" name="Stud. Mycol.">
        <title>101 Dothideomycetes genomes: a test case for predicting lifestyles and emergence of pathogens.</title>
        <authorList>
            <person name="Haridas S."/>
            <person name="Albert R."/>
            <person name="Binder M."/>
            <person name="Bloem J."/>
            <person name="Labutti K."/>
            <person name="Salamov A."/>
            <person name="Andreopoulos B."/>
            <person name="Baker S."/>
            <person name="Barry K."/>
            <person name="Bills G."/>
            <person name="Bluhm B."/>
            <person name="Cannon C."/>
            <person name="Castanera R."/>
            <person name="Culley D."/>
            <person name="Daum C."/>
            <person name="Ezra D."/>
            <person name="Gonzalez J."/>
            <person name="Henrissat B."/>
            <person name="Kuo A."/>
            <person name="Liang C."/>
            <person name="Lipzen A."/>
            <person name="Lutzoni F."/>
            <person name="Magnuson J."/>
            <person name="Mondo S."/>
            <person name="Nolan M."/>
            <person name="Ohm R."/>
            <person name="Pangilinan J."/>
            <person name="Park H.-J."/>
            <person name="Ramirez L."/>
            <person name="Alfaro M."/>
            <person name="Sun H."/>
            <person name="Tritt A."/>
            <person name="Yoshinaga Y."/>
            <person name="Zwiers L.-H."/>
            <person name="Turgeon B."/>
            <person name="Goodwin S."/>
            <person name="Spatafora J."/>
            <person name="Crous P."/>
            <person name="Grigoriev I."/>
        </authorList>
    </citation>
    <scope>NUCLEOTIDE SEQUENCE</scope>
    <source>
        <strain evidence="8">CBS 133067</strain>
    </source>
</reference>
<dbReference type="InterPro" id="IPR023631">
    <property type="entry name" value="Amidase_dom"/>
</dbReference>
<dbReference type="PANTHER" id="PTHR46072">
    <property type="entry name" value="AMIDASE-RELATED-RELATED"/>
    <property type="match status" value="1"/>
</dbReference>
<evidence type="ECO:0000313" key="8">
    <source>
        <dbReference type="EMBL" id="KAF2102886.1"/>
    </source>
</evidence>
<dbReference type="PROSITE" id="PS00571">
    <property type="entry name" value="AMIDASES"/>
    <property type="match status" value="1"/>
</dbReference>
<name>A0A9P4IRE8_9PEZI</name>
<gene>
    <name evidence="8" type="ORF">NA57DRAFT_63661</name>
</gene>
<comment type="catalytic activity">
    <reaction evidence="1">
        <text>a monocarboxylic acid amide + H2O = a monocarboxylate + NH4(+)</text>
        <dbReference type="Rhea" id="RHEA:12020"/>
        <dbReference type="ChEBI" id="CHEBI:15377"/>
        <dbReference type="ChEBI" id="CHEBI:28938"/>
        <dbReference type="ChEBI" id="CHEBI:35757"/>
        <dbReference type="ChEBI" id="CHEBI:83628"/>
        <dbReference type="EC" id="3.5.1.4"/>
    </reaction>
</comment>
<evidence type="ECO:0000256" key="3">
    <source>
        <dbReference type="ARBA" id="ARBA00012922"/>
    </source>
</evidence>
<protein>
    <recommendedName>
        <fullName evidence="3">amidase</fullName>
        <ecNumber evidence="3">3.5.1.4</ecNumber>
    </recommendedName>
</protein>
<proteinExistence type="inferred from homology"/>
<dbReference type="AlphaFoldDB" id="A0A9P4IRE8"/>
<dbReference type="EC" id="3.5.1.4" evidence="3"/>
<dbReference type="PANTHER" id="PTHR46072:SF4">
    <property type="entry name" value="AMIDASE C550.07-RELATED"/>
    <property type="match status" value="1"/>
</dbReference>
<dbReference type="EMBL" id="ML978122">
    <property type="protein sequence ID" value="KAF2102886.1"/>
    <property type="molecule type" value="Genomic_DNA"/>
</dbReference>
<feature type="active site" description="Acyl-ester intermediate" evidence="5">
    <location>
        <position position="235"/>
    </location>
</feature>
<feature type="domain" description="Amidase" evidence="7">
    <location>
        <begin position="80"/>
        <end position="500"/>
    </location>
</feature>
<evidence type="ECO:0000259" key="7">
    <source>
        <dbReference type="Pfam" id="PF01425"/>
    </source>
</evidence>
<dbReference type="PIRSF" id="PIRSF001221">
    <property type="entry name" value="Amidase_fungi"/>
    <property type="match status" value="1"/>
</dbReference>
<dbReference type="InterPro" id="IPR036928">
    <property type="entry name" value="AS_sf"/>
</dbReference>
<evidence type="ECO:0000256" key="4">
    <source>
        <dbReference type="ARBA" id="ARBA00022801"/>
    </source>
</evidence>
<feature type="binding site" evidence="6">
    <location>
        <position position="211"/>
    </location>
    <ligand>
        <name>substrate</name>
    </ligand>
</feature>
<dbReference type="Proteomes" id="UP000799772">
    <property type="component" value="Unassembled WGS sequence"/>
</dbReference>
<dbReference type="Gene3D" id="3.90.1300.10">
    <property type="entry name" value="Amidase signature (AS) domain"/>
    <property type="match status" value="1"/>
</dbReference>